<evidence type="ECO:0000313" key="2">
    <source>
        <dbReference type="EMBL" id="MBD3327138.1"/>
    </source>
</evidence>
<name>A0A9D5JZU5_9BACT</name>
<keyword evidence="1" id="KW-1133">Transmembrane helix</keyword>
<feature type="transmembrane region" description="Helical" evidence="1">
    <location>
        <begin position="87"/>
        <end position="112"/>
    </location>
</feature>
<dbReference type="Proteomes" id="UP000649604">
    <property type="component" value="Unassembled WGS sequence"/>
</dbReference>
<keyword evidence="1" id="KW-0812">Transmembrane</keyword>
<sequence length="166" mass="18147">GKSFWVIHAAPVQYRRFLLEKFVIFLVPLLVLAELLVIISNLLLGVNGYMMMLSAVTIFVMTIALTGLGVGLGAIYPKFINENPAQIAMSIGGILYMILSLLYIGVTIVLEAWPVYLYFSHQLFRRGGGGGIGLYLSYMVVLVVSAGVTALPMYLGAKRLQTLEVS</sequence>
<evidence type="ECO:0000256" key="1">
    <source>
        <dbReference type="SAM" id="Phobius"/>
    </source>
</evidence>
<comment type="caution">
    <text evidence="2">The sequence shown here is derived from an EMBL/GenBank/DDBJ whole genome shotgun (WGS) entry which is preliminary data.</text>
</comment>
<feature type="transmembrane region" description="Helical" evidence="1">
    <location>
        <begin position="22"/>
        <end position="43"/>
    </location>
</feature>
<dbReference type="Pfam" id="PF16949">
    <property type="entry name" value="ABC_tran_2"/>
    <property type="match status" value="1"/>
</dbReference>
<gene>
    <name evidence="2" type="ORF">GF339_21300</name>
</gene>
<reference evidence="2" key="1">
    <citation type="submission" date="2019-11" db="EMBL/GenBank/DDBJ databases">
        <title>Microbial mats filling the niche in hypersaline microbial mats.</title>
        <authorList>
            <person name="Wong H.L."/>
            <person name="Macleod F.I."/>
            <person name="White R.A. III"/>
            <person name="Burns B.P."/>
        </authorList>
    </citation>
    <scope>NUCLEOTIDE SEQUENCE</scope>
    <source>
        <strain evidence="2">Rbin_158</strain>
    </source>
</reference>
<dbReference type="InterPro" id="IPR031599">
    <property type="entry name" value="ABC_tran_2"/>
</dbReference>
<feature type="transmembrane region" description="Helical" evidence="1">
    <location>
        <begin position="49"/>
        <end position="75"/>
    </location>
</feature>
<protein>
    <submittedName>
        <fullName evidence="2">Uncharacterized protein</fullName>
    </submittedName>
</protein>
<proteinExistence type="predicted"/>
<keyword evidence="1" id="KW-0472">Membrane</keyword>
<evidence type="ECO:0000313" key="3">
    <source>
        <dbReference type="Proteomes" id="UP000649604"/>
    </source>
</evidence>
<feature type="transmembrane region" description="Helical" evidence="1">
    <location>
        <begin position="132"/>
        <end position="155"/>
    </location>
</feature>
<organism evidence="2 3">
    <name type="scientific">candidate division KSB3 bacterium</name>
    <dbReference type="NCBI Taxonomy" id="2044937"/>
    <lineage>
        <taxon>Bacteria</taxon>
        <taxon>candidate division KSB3</taxon>
    </lineage>
</organism>
<dbReference type="AlphaFoldDB" id="A0A9D5JZU5"/>
<feature type="non-terminal residue" evidence="2">
    <location>
        <position position="1"/>
    </location>
</feature>
<dbReference type="EMBL" id="WJJP01000693">
    <property type="protein sequence ID" value="MBD3327138.1"/>
    <property type="molecule type" value="Genomic_DNA"/>
</dbReference>
<accession>A0A9D5JZU5</accession>